<dbReference type="EC" id="2.7.2.1" evidence="9"/>
<name>Q1N185_9GAMM</name>
<dbReference type="PRINTS" id="PR00471">
    <property type="entry name" value="ACETATEKNASE"/>
</dbReference>
<feature type="binding site" evidence="9">
    <location>
        <position position="11"/>
    </location>
    <ligand>
        <name>Mg(2+)</name>
        <dbReference type="ChEBI" id="CHEBI:18420"/>
    </ligand>
</feature>
<dbReference type="PIRSF" id="PIRSF000722">
    <property type="entry name" value="Acetate_prop_kin"/>
    <property type="match status" value="1"/>
</dbReference>
<feature type="binding site" evidence="9">
    <location>
        <begin position="329"/>
        <end position="333"/>
    </location>
    <ligand>
        <name>ATP</name>
        <dbReference type="ChEBI" id="CHEBI:30616"/>
    </ligand>
</feature>
<dbReference type="Gene3D" id="3.30.420.40">
    <property type="match status" value="2"/>
</dbReference>
<dbReference type="GO" id="GO:0008776">
    <property type="term" value="F:acetate kinase activity"/>
    <property type="evidence" value="ECO:0007669"/>
    <property type="project" value="UniProtKB-UniRule"/>
</dbReference>
<feature type="binding site" evidence="9">
    <location>
        <position position="18"/>
    </location>
    <ligand>
        <name>ATP</name>
        <dbReference type="ChEBI" id="CHEBI:30616"/>
    </ligand>
</feature>
<keyword evidence="12" id="KW-1185">Reference proteome</keyword>
<keyword evidence="3 9" id="KW-0808">Transferase</keyword>
<proteinExistence type="inferred from homology"/>
<evidence type="ECO:0000256" key="10">
    <source>
        <dbReference type="RuleBase" id="RU003835"/>
    </source>
</evidence>
<dbReference type="PANTHER" id="PTHR21060">
    <property type="entry name" value="ACETATE KINASE"/>
    <property type="match status" value="1"/>
</dbReference>
<protein>
    <recommendedName>
        <fullName evidence="9">Acetate kinase</fullName>
        <ecNumber evidence="9">2.7.2.1</ecNumber>
    </recommendedName>
    <alternativeName>
        <fullName evidence="9">Acetokinase</fullName>
    </alternativeName>
</protein>
<dbReference type="PROSITE" id="PS01076">
    <property type="entry name" value="ACETATE_KINASE_2"/>
    <property type="match status" value="1"/>
</dbReference>
<evidence type="ECO:0000256" key="9">
    <source>
        <dbReference type="HAMAP-Rule" id="MF_00020"/>
    </source>
</evidence>
<evidence type="ECO:0000256" key="6">
    <source>
        <dbReference type="ARBA" id="ARBA00022777"/>
    </source>
</evidence>
<gene>
    <name evidence="9" type="primary">ackA</name>
    <name evidence="11" type="ORF">RED65_11515</name>
</gene>
<dbReference type="RefSeq" id="WP_007017430.1">
    <property type="nucleotide sequence ID" value="NZ_CH724113.1"/>
</dbReference>
<dbReference type="GO" id="GO:0005524">
    <property type="term" value="F:ATP binding"/>
    <property type="evidence" value="ECO:0007669"/>
    <property type="project" value="UniProtKB-KW"/>
</dbReference>
<keyword evidence="5 9" id="KW-0547">Nucleotide-binding</keyword>
<dbReference type="PANTHER" id="PTHR21060:SF21">
    <property type="entry name" value="ACETATE KINASE"/>
    <property type="match status" value="1"/>
</dbReference>
<dbReference type="InterPro" id="IPR043129">
    <property type="entry name" value="ATPase_NBD"/>
</dbReference>
<comment type="similarity">
    <text evidence="1 9 10">Belongs to the acetokinase family.</text>
</comment>
<dbReference type="Pfam" id="PF00871">
    <property type="entry name" value="Acetate_kinase"/>
    <property type="match status" value="1"/>
</dbReference>
<evidence type="ECO:0000313" key="12">
    <source>
        <dbReference type="Proteomes" id="UP000004263"/>
    </source>
</evidence>
<dbReference type="HOGENOM" id="CLU_020352_0_1_6"/>
<dbReference type="UniPathway" id="UPA00340">
    <property type="reaction ID" value="UER00458"/>
</dbReference>
<reference evidence="11 12" key="1">
    <citation type="submission" date="2006-03" db="EMBL/GenBank/DDBJ databases">
        <authorList>
            <person name="Pinhassi J."/>
            <person name="Pedros-Alio C."/>
            <person name="Ferriera S."/>
            <person name="Johnson J."/>
            <person name="Kravitz S."/>
            <person name="Halpern A."/>
            <person name="Remington K."/>
            <person name="Beeson K."/>
            <person name="Tran B."/>
            <person name="Rogers Y.-H."/>
            <person name="Friedman R."/>
            <person name="Venter J.C."/>
        </authorList>
    </citation>
    <scope>NUCLEOTIDE SEQUENCE [LARGE SCALE GENOMIC DNA]</scope>
    <source>
        <strain evidence="11 12">RED65</strain>
    </source>
</reference>
<dbReference type="GO" id="GO:0006085">
    <property type="term" value="P:acetyl-CoA biosynthetic process"/>
    <property type="evidence" value="ECO:0007669"/>
    <property type="project" value="UniProtKB-UniRule"/>
</dbReference>
<dbReference type="GO" id="GO:0005829">
    <property type="term" value="C:cytosol"/>
    <property type="evidence" value="ECO:0007669"/>
    <property type="project" value="TreeGrafter"/>
</dbReference>
<feature type="site" description="Transition state stabilizer" evidence="9">
    <location>
        <position position="239"/>
    </location>
</feature>
<feature type="binding site" evidence="9">
    <location>
        <position position="89"/>
    </location>
    <ligand>
        <name>substrate</name>
    </ligand>
</feature>
<comment type="cofactor">
    <cofactor evidence="9">
        <name>Mg(2+)</name>
        <dbReference type="ChEBI" id="CHEBI:18420"/>
    </cofactor>
    <cofactor evidence="9">
        <name>Mn(2+)</name>
        <dbReference type="ChEBI" id="CHEBI:29035"/>
    </cofactor>
    <text evidence="9">Mg(2+). Can also accept Mn(2+).</text>
</comment>
<feature type="binding site" evidence="9">
    <location>
        <begin position="281"/>
        <end position="283"/>
    </location>
    <ligand>
        <name>ATP</name>
        <dbReference type="ChEBI" id="CHEBI:30616"/>
    </ligand>
</feature>
<accession>Q1N185</accession>
<comment type="caution">
    <text evidence="11">The sequence shown here is derived from an EMBL/GenBank/DDBJ whole genome shotgun (WGS) entry which is preliminary data.</text>
</comment>
<dbReference type="EMBL" id="AAQH01000011">
    <property type="protein sequence ID" value="EAT11966.1"/>
    <property type="molecule type" value="Genomic_DNA"/>
</dbReference>
<organism evidence="11 12">
    <name type="scientific">Bermanella marisrubri</name>
    <dbReference type="NCBI Taxonomy" id="207949"/>
    <lineage>
        <taxon>Bacteria</taxon>
        <taxon>Pseudomonadati</taxon>
        <taxon>Pseudomonadota</taxon>
        <taxon>Gammaproteobacteria</taxon>
        <taxon>Oceanospirillales</taxon>
        <taxon>Oceanospirillaceae</taxon>
        <taxon>Bermanella</taxon>
    </lineage>
</organism>
<dbReference type="PROSITE" id="PS01075">
    <property type="entry name" value="ACETATE_KINASE_1"/>
    <property type="match status" value="1"/>
</dbReference>
<feature type="binding site" evidence="9">
    <location>
        <begin position="206"/>
        <end position="210"/>
    </location>
    <ligand>
        <name>ATP</name>
        <dbReference type="ChEBI" id="CHEBI:30616"/>
    </ligand>
</feature>
<evidence type="ECO:0000256" key="1">
    <source>
        <dbReference type="ARBA" id="ARBA00008748"/>
    </source>
</evidence>
<comment type="catalytic activity">
    <reaction evidence="9">
        <text>acetate + ATP = acetyl phosphate + ADP</text>
        <dbReference type="Rhea" id="RHEA:11352"/>
        <dbReference type="ChEBI" id="CHEBI:22191"/>
        <dbReference type="ChEBI" id="CHEBI:30089"/>
        <dbReference type="ChEBI" id="CHEBI:30616"/>
        <dbReference type="ChEBI" id="CHEBI:456216"/>
        <dbReference type="EC" id="2.7.2.1"/>
    </reaction>
</comment>
<keyword evidence="7 9" id="KW-0067">ATP-binding</keyword>
<sequence length="402" mass="44073">MTAQQNILVLNLGSSSLKFAVIQPQSGHVALSGLAERLGNDARFEYKFDDQKHDIELANGAVHKDAISTLISTLEQNNLLTTLAGVGHRVVHGGETFSESMLITQENIEKLDQLNHLAPLHNPVNMEGIHSISELLPQIHQVAVFDTAFHQTMEDKAYLYALPYELYEQHAIRRYGFHGTSYRYVSQKAAQQLGISQSDSQFLIAHLGNGCSACAVKNGESVDTSMGLTPLEGLPMGTRSGDLDPGLSEYLNQQLDMTQDDIMTLYNKQSGLLGVSGISNDMRTIQQHAEKGDRRANLAIELFAYKIARYLGALATNLERIDALVFTGGIGENDALTRSLILEQMTIFGFKLDGERNQQNGDESGRITSDDSTLAMVVATNEEMMIAQDTQSIIAQLQDEGA</sequence>
<dbReference type="OrthoDB" id="9802453at2"/>
<keyword evidence="6 9" id="KW-0418">Kinase</keyword>
<dbReference type="Proteomes" id="UP000004263">
    <property type="component" value="Unassembled WGS sequence"/>
</dbReference>
<evidence type="ECO:0000256" key="4">
    <source>
        <dbReference type="ARBA" id="ARBA00022723"/>
    </source>
</evidence>
<evidence type="ECO:0000256" key="2">
    <source>
        <dbReference type="ARBA" id="ARBA00022490"/>
    </source>
</evidence>
<evidence type="ECO:0000256" key="8">
    <source>
        <dbReference type="ARBA" id="ARBA00022842"/>
    </source>
</evidence>
<keyword evidence="2 9" id="KW-0963">Cytoplasm</keyword>
<comment type="subcellular location">
    <subcellularLocation>
        <location evidence="9">Cytoplasm</location>
    </subcellularLocation>
</comment>
<dbReference type="SUPFAM" id="SSF53067">
    <property type="entry name" value="Actin-like ATPase domain"/>
    <property type="match status" value="2"/>
</dbReference>
<dbReference type="InterPro" id="IPR004372">
    <property type="entry name" value="Ac/propionate_kinase"/>
</dbReference>
<dbReference type="AlphaFoldDB" id="Q1N185"/>
<dbReference type="CDD" id="cd24010">
    <property type="entry name" value="ASKHA_NBD_AcK_PK"/>
    <property type="match status" value="1"/>
</dbReference>
<comment type="function">
    <text evidence="9">Catalyzes the formation of acetyl phosphate from acetate and ATP. Can also catalyze the reverse reaction.</text>
</comment>
<feature type="binding site" evidence="9">
    <location>
        <position position="382"/>
    </location>
    <ligand>
        <name>Mg(2+)</name>
        <dbReference type="ChEBI" id="CHEBI:18420"/>
    </ligand>
</feature>
<evidence type="ECO:0000313" key="11">
    <source>
        <dbReference type="EMBL" id="EAT11966.1"/>
    </source>
</evidence>
<keyword evidence="8 9" id="KW-0460">Magnesium</keyword>
<dbReference type="GO" id="GO:0006083">
    <property type="term" value="P:acetate metabolic process"/>
    <property type="evidence" value="ECO:0007669"/>
    <property type="project" value="TreeGrafter"/>
</dbReference>
<dbReference type="STRING" id="207949.RED65_11515"/>
<evidence type="ECO:0000256" key="3">
    <source>
        <dbReference type="ARBA" id="ARBA00022679"/>
    </source>
</evidence>
<dbReference type="GO" id="GO:0000287">
    <property type="term" value="F:magnesium ion binding"/>
    <property type="evidence" value="ECO:0007669"/>
    <property type="project" value="UniProtKB-UniRule"/>
</dbReference>
<comment type="pathway">
    <text evidence="9">Metabolic intermediate biosynthesis; acetyl-CoA biosynthesis; acetyl-CoA from acetate: step 1/2.</text>
</comment>
<evidence type="ECO:0000256" key="5">
    <source>
        <dbReference type="ARBA" id="ARBA00022741"/>
    </source>
</evidence>
<feature type="active site" description="Proton donor/acceptor" evidence="9">
    <location>
        <position position="146"/>
    </location>
</feature>
<feature type="site" description="Transition state stabilizer" evidence="9">
    <location>
        <position position="178"/>
    </location>
</feature>
<dbReference type="HAMAP" id="MF_00020">
    <property type="entry name" value="Acetate_kinase"/>
    <property type="match status" value="1"/>
</dbReference>
<comment type="subunit">
    <text evidence="9">Homodimer.</text>
</comment>
<dbReference type="NCBIfam" id="TIGR00016">
    <property type="entry name" value="ackA"/>
    <property type="match status" value="1"/>
</dbReference>
<dbReference type="InterPro" id="IPR023865">
    <property type="entry name" value="Aliphatic_acid_kinase_CS"/>
</dbReference>
<dbReference type="InterPro" id="IPR000890">
    <property type="entry name" value="Aliphatic_acid_kin_short-chain"/>
</dbReference>
<keyword evidence="4 9" id="KW-0479">Metal-binding</keyword>
<evidence type="ECO:0000256" key="7">
    <source>
        <dbReference type="ARBA" id="ARBA00022840"/>
    </source>
</evidence>